<dbReference type="SMART" id="SM00868">
    <property type="entry name" value="zf-AD"/>
    <property type="match status" value="1"/>
</dbReference>
<sequence length="449" mass="52439">MFDIDYYLSKCRFCWLEISSQDCEQIDDQTSRQYEFITSKQLVSSVKLSNTLCTNCITKISSYYQYKQELIEKQEKLLSLLSLDDQIPNSIKTLPKNELEVSIQLASQDESHIEEEFIEEIDQLDDSDINPEESPTIHIVKLETSDPIKLDPKYKNQPPSCPHCYKTFVDKRKLKIHIEKFHEKKTRTCEYCDFNANSKSELLRHVKSNHLKENNSTSDVRICPDCGKILKGNNHLNFHIKTKHLKLTKYQCDLCGFRSYGKYEIRSHILIHHLPLELRKEYKCDLCPSILTTAMSLKTHKQHKHSGLKPHICIFCNKSYALKETLKSHIRNVHNGERKYKCPTCNKGFNSNPRLTDHINNTHGHKQEIPCDKCGKVFNSLRNLQTHSIYHLSPTLKCNSCDKMFYIKKNLREHQESVHLGITYQCDLCQRSFQSTSGLRRHTKSHCKG</sequence>
<dbReference type="GO" id="GO:0000978">
    <property type="term" value="F:RNA polymerase II cis-regulatory region sequence-specific DNA binding"/>
    <property type="evidence" value="ECO:0007669"/>
    <property type="project" value="TreeGrafter"/>
</dbReference>
<dbReference type="AlphaFoldDB" id="A0A9N9WZ62"/>
<evidence type="ECO:0000313" key="13">
    <source>
        <dbReference type="EMBL" id="CAG9811827.1"/>
    </source>
</evidence>
<dbReference type="GO" id="GO:0008270">
    <property type="term" value="F:zinc ion binding"/>
    <property type="evidence" value="ECO:0007669"/>
    <property type="project" value="UniProtKB-UniRule"/>
</dbReference>
<dbReference type="PROSITE" id="PS00028">
    <property type="entry name" value="ZINC_FINGER_C2H2_1"/>
    <property type="match status" value="8"/>
</dbReference>
<protein>
    <submittedName>
        <fullName evidence="13">Uncharacterized protein</fullName>
    </submittedName>
</protein>
<feature type="binding site" evidence="10">
    <location>
        <position position="14"/>
    </location>
    <ligand>
        <name>Zn(2+)</name>
        <dbReference type="ChEBI" id="CHEBI:29105"/>
    </ligand>
</feature>
<reference evidence="13" key="2">
    <citation type="submission" date="2022-10" db="EMBL/GenBank/DDBJ databases">
        <authorList>
            <consortium name="ENA_rothamsted_submissions"/>
            <consortium name="culmorum"/>
            <person name="King R."/>
        </authorList>
    </citation>
    <scope>NUCLEOTIDE SEQUENCE</scope>
</reference>
<evidence type="ECO:0000256" key="10">
    <source>
        <dbReference type="PROSITE-ProRule" id="PRU01263"/>
    </source>
</evidence>
<dbReference type="InterPro" id="IPR012934">
    <property type="entry name" value="Znf_AD"/>
</dbReference>
<organism evidence="13 14">
    <name type="scientific">Chironomus riparius</name>
    <dbReference type="NCBI Taxonomy" id="315576"/>
    <lineage>
        <taxon>Eukaryota</taxon>
        <taxon>Metazoa</taxon>
        <taxon>Ecdysozoa</taxon>
        <taxon>Arthropoda</taxon>
        <taxon>Hexapoda</taxon>
        <taxon>Insecta</taxon>
        <taxon>Pterygota</taxon>
        <taxon>Neoptera</taxon>
        <taxon>Endopterygota</taxon>
        <taxon>Diptera</taxon>
        <taxon>Nematocera</taxon>
        <taxon>Chironomoidea</taxon>
        <taxon>Chironomidae</taxon>
        <taxon>Chironominae</taxon>
        <taxon>Chironomus</taxon>
    </lineage>
</organism>
<dbReference type="Pfam" id="PF00096">
    <property type="entry name" value="zf-C2H2"/>
    <property type="match status" value="5"/>
</dbReference>
<accession>A0A9N9WZ62</accession>
<keyword evidence="7" id="KW-0539">Nucleus</keyword>
<feature type="binding site" evidence="10">
    <location>
        <position position="11"/>
    </location>
    <ligand>
        <name>Zn(2+)</name>
        <dbReference type="ChEBI" id="CHEBI:29105"/>
    </ligand>
</feature>
<dbReference type="InterPro" id="IPR036236">
    <property type="entry name" value="Znf_C2H2_sf"/>
</dbReference>
<gene>
    <name evidence="13" type="ORF">CHIRRI_LOCUS14634</name>
</gene>
<dbReference type="PANTHER" id="PTHR24388:SF54">
    <property type="entry name" value="PROTEIN ESCARGOT"/>
    <property type="match status" value="1"/>
</dbReference>
<evidence type="ECO:0000256" key="1">
    <source>
        <dbReference type="ARBA" id="ARBA00004123"/>
    </source>
</evidence>
<evidence type="ECO:0000256" key="4">
    <source>
        <dbReference type="ARBA" id="ARBA00022771"/>
    </source>
</evidence>
<dbReference type="InterPro" id="IPR013087">
    <property type="entry name" value="Znf_C2H2_type"/>
</dbReference>
<feature type="domain" description="C2H2-type" evidence="11">
    <location>
        <begin position="369"/>
        <end position="391"/>
    </location>
</feature>
<keyword evidence="5 10" id="KW-0862">Zinc</keyword>
<feature type="domain" description="C2H2-type" evidence="11">
    <location>
        <begin position="340"/>
        <end position="368"/>
    </location>
</feature>
<evidence type="ECO:0000256" key="8">
    <source>
        <dbReference type="ARBA" id="ARBA00037948"/>
    </source>
</evidence>
<feature type="binding site" evidence="10">
    <location>
        <position position="53"/>
    </location>
    <ligand>
        <name>Zn(2+)</name>
        <dbReference type="ChEBI" id="CHEBI:29105"/>
    </ligand>
</feature>
<dbReference type="Proteomes" id="UP001153620">
    <property type="component" value="Chromosome 4"/>
</dbReference>
<feature type="domain" description="C2H2-type" evidence="11">
    <location>
        <begin position="311"/>
        <end position="339"/>
    </location>
</feature>
<evidence type="ECO:0000313" key="14">
    <source>
        <dbReference type="Proteomes" id="UP001153620"/>
    </source>
</evidence>
<dbReference type="OrthoDB" id="7787525at2759"/>
<dbReference type="SMART" id="SM00355">
    <property type="entry name" value="ZnF_C2H2"/>
    <property type="match status" value="10"/>
</dbReference>
<evidence type="ECO:0000256" key="3">
    <source>
        <dbReference type="ARBA" id="ARBA00022737"/>
    </source>
</evidence>
<keyword evidence="2 10" id="KW-0479">Metal-binding</keyword>
<keyword evidence="4 9" id="KW-0863">Zinc-finger</keyword>
<name>A0A9N9WZ62_9DIPT</name>
<evidence type="ECO:0000256" key="6">
    <source>
        <dbReference type="ARBA" id="ARBA00023125"/>
    </source>
</evidence>
<evidence type="ECO:0000256" key="5">
    <source>
        <dbReference type="ARBA" id="ARBA00022833"/>
    </source>
</evidence>
<dbReference type="PROSITE" id="PS50157">
    <property type="entry name" value="ZINC_FINGER_C2H2_2"/>
    <property type="match status" value="7"/>
</dbReference>
<dbReference type="PANTHER" id="PTHR24388">
    <property type="entry name" value="ZINC FINGER PROTEIN"/>
    <property type="match status" value="1"/>
</dbReference>
<keyword evidence="6" id="KW-0238">DNA-binding</keyword>
<keyword evidence="14" id="KW-1185">Reference proteome</keyword>
<dbReference type="SUPFAM" id="SSF57667">
    <property type="entry name" value="beta-beta-alpha zinc fingers"/>
    <property type="match status" value="5"/>
</dbReference>
<evidence type="ECO:0000256" key="9">
    <source>
        <dbReference type="PROSITE-ProRule" id="PRU00042"/>
    </source>
</evidence>
<evidence type="ECO:0000259" key="12">
    <source>
        <dbReference type="PROSITE" id="PS51915"/>
    </source>
</evidence>
<dbReference type="Gene3D" id="3.30.160.60">
    <property type="entry name" value="Classic Zinc Finger"/>
    <property type="match status" value="5"/>
</dbReference>
<reference evidence="13" key="1">
    <citation type="submission" date="2022-01" db="EMBL/GenBank/DDBJ databases">
        <authorList>
            <person name="King R."/>
        </authorList>
    </citation>
    <scope>NUCLEOTIDE SEQUENCE</scope>
</reference>
<dbReference type="InterPro" id="IPR050527">
    <property type="entry name" value="Snail/Krueppel_Znf"/>
</dbReference>
<feature type="binding site" evidence="10">
    <location>
        <position position="56"/>
    </location>
    <ligand>
        <name>Zn(2+)</name>
        <dbReference type="ChEBI" id="CHEBI:29105"/>
    </ligand>
</feature>
<feature type="domain" description="C2H2-type" evidence="11">
    <location>
        <begin position="424"/>
        <end position="449"/>
    </location>
</feature>
<dbReference type="PROSITE" id="PS51915">
    <property type="entry name" value="ZAD"/>
    <property type="match status" value="1"/>
</dbReference>
<feature type="domain" description="C2H2-type" evidence="11">
    <location>
        <begin position="396"/>
        <end position="421"/>
    </location>
</feature>
<keyword evidence="3" id="KW-0677">Repeat</keyword>
<dbReference type="GO" id="GO:0000981">
    <property type="term" value="F:DNA-binding transcription factor activity, RNA polymerase II-specific"/>
    <property type="evidence" value="ECO:0007669"/>
    <property type="project" value="TreeGrafter"/>
</dbReference>
<dbReference type="GO" id="GO:0005634">
    <property type="term" value="C:nucleus"/>
    <property type="evidence" value="ECO:0007669"/>
    <property type="project" value="UniProtKB-SubCell"/>
</dbReference>
<comment type="subcellular location">
    <subcellularLocation>
        <location evidence="1">Nucleus</location>
    </subcellularLocation>
</comment>
<feature type="domain" description="C2H2-type" evidence="11">
    <location>
        <begin position="282"/>
        <end position="310"/>
    </location>
</feature>
<feature type="domain" description="C2H2-type" evidence="11">
    <location>
        <begin position="159"/>
        <end position="187"/>
    </location>
</feature>
<evidence type="ECO:0000259" key="11">
    <source>
        <dbReference type="PROSITE" id="PS50157"/>
    </source>
</evidence>
<feature type="domain" description="ZAD" evidence="12">
    <location>
        <begin position="9"/>
        <end position="80"/>
    </location>
</feature>
<proteinExistence type="inferred from homology"/>
<comment type="similarity">
    <text evidence="8">Belongs to the snail C2H2-type zinc-finger protein family.</text>
</comment>
<dbReference type="EMBL" id="OU895880">
    <property type="protein sequence ID" value="CAG9811827.1"/>
    <property type="molecule type" value="Genomic_DNA"/>
</dbReference>
<evidence type="ECO:0000256" key="2">
    <source>
        <dbReference type="ARBA" id="ARBA00022723"/>
    </source>
</evidence>
<evidence type="ECO:0000256" key="7">
    <source>
        <dbReference type="ARBA" id="ARBA00023242"/>
    </source>
</evidence>